<dbReference type="InterPro" id="IPR000182">
    <property type="entry name" value="GNAT_dom"/>
</dbReference>
<gene>
    <name evidence="2" type="ORF">MNOR_LOCUS32170</name>
</gene>
<dbReference type="Proteomes" id="UP001497623">
    <property type="component" value="Unassembled WGS sequence"/>
</dbReference>
<feature type="non-terminal residue" evidence="2">
    <location>
        <position position="1"/>
    </location>
</feature>
<evidence type="ECO:0000259" key="1">
    <source>
        <dbReference type="Pfam" id="PF00583"/>
    </source>
</evidence>
<accession>A0AAV2S784</accession>
<dbReference type="PANTHER" id="PTHR20905:SF1">
    <property type="entry name" value="AT07410P-RELATED"/>
    <property type="match status" value="1"/>
</dbReference>
<reference evidence="2 3" key="1">
    <citation type="submission" date="2024-05" db="EMBL/GenBank/DDBJ databases">
        <authorList>
            <person name="Wallberg A."/>
        </authorList>
    </citation>
    <scope>NUCLEOTIDE SEQUENCE [LARGE SCALE GENOMIC DNA]</scope>
</reference>
<organism evidence="2 3">
    <name type="scientific">Meganyctiphanes norvegica</name>
    <name type="common">Northern krill</name>
    <name type="synonym">Thysanopoda norvegica</name>
    <dbReference type="NCBI Taxonomy" id="48144"/>
    <lineage>
        <taxon>Eukaryota</taxon>
        <taxon>Metazoa</taxon>
        <taxon>Ecdysozoa</taxon>
        <taxon>Arthropoda</taxon>
        <taxon>Crustacea</taxon>
        <taxon>Multicrustacea</taxon>
        <taxon>Malacostraca</taxon>
        <taxon>Eumalacostraca</taxon>
        <taxon>Eucarida</taxon>
        <taxon>Euphausiacea</taxon>
        <taxon>Euphausiidae</taxon>
        <taxon>Meganyctiphanes</taxon>
    </lineage>
</organism>
<dbReference type="GO" id="GO:0008080">
    <property type="term" value="F:N-acetyltransferase activity"/>
    <property type="evidence" value="ECO:0007669"/>
    <property type="project" value="TreeGrafter"/>
</dbReference>
<feature type="domain" description="N-acetyltransferase" evidence="1">
    <location>
        <begin position="89"/>
        <end position="170"/>
    </location>
</feature>
<dbReference type="CDD" id="cd04301">
    <property type="entry name" value="NAT_SF"/>
    <property type="match status" value="1"/>
</dbReference>
<comment type="caution">
    <text evidence="2">The sequence shown here is derived from an EMBL/GenBank/DDBJ whole genome shotgun (WGS) entry which is preliminary data.</text>
</comment>
<dbReference type="InterPro" id="IPR016181">
    <property type="entry name" value="Acyl_CoA_acyltransferase"/>
</dbReference>
<proteinExistence type="predicted"/>
<evidence type="ECO:0000313" key="3">
    <source>
        <dbReference type="Proteomes" id="UP001497623"/>
    </source>
</evidence>
<dbReference type="SUPFAM" id="SSF55729">
    <property type="entry name" value="Acyl-CoA N-acyltransferases (Nat)"/>
    <property type="match status" value="1"/>
</dbReference>
<sequence>IMSEFEVVVLRPKKDEEEVRELFRENFLTREPTIQGLGATPEDLMEFYLPVVQDCLNSDLCLGAKDKSSGELVGVILNKALTPADKTTFEGHWADSSNDKVRAIGNILYHAENDLDIFNKFNVEKVFELGIVTVCEHYLRRGIARLLIERSEQLGRNNGFQMINCQASNSSIQHILKDKGYDTYLTIDFSKNKDVDLSKTGETKGWLMMSLML</sequence>
<evidence type="ECO:0000313" key="2">
    <source>
        <dbReference type="EMBL" id="CAL4158947.1"/>
    </source>
</evidence>
<name>A0AAV2S784_MEGNR</name>
<dbReference type="Pfam" id="PF00583">
    <property type="entry name" value="Acetyltransf_1"/>
    <property type="match status" value="1"/>
</dbReference>
<protein>
    <recommendedName>
        <fullName evidence="1">N-acetyltransferase domain-containing protein</fullName>
    </recommendedName>
</protein>
<dbReference type="Gene3D" id="3.40.630.30">
    <property type="match status" value="1"/>
</dbReference>
<dbReference type="EMBL" id="CAXKWB010043108">
    <property type="protein sequence ID" value="CAL4158947.1"/>
    <property type="molecule type" value="Genomic_DNA"/>
</dbReference>
<dbReference type="PANTHER" id="PTHR20905">
    <property type="entry name" value="N-ACETYLTRANSFERASE-RELATED"/>
    <property type="match status" value="1"/>
</dbReference>
<keyword evidence="3" id="KW-1185">Reference proteome</keyword>
<dbReference type="AlphaFoldDB" id="A0AAV2S784"/>